<dbReference type="Gene3D" id="3.30.70.100">
    <property type="match status" value="1"/>
</dbReference>
<keyword evidence="2 4" id="KW-0378">Hydrolase</keyword>
<evidence type="ECO:0000256" key="2">
    <source>
        <dbReference type="ARBA" id="ARBA00022801"/>
    </source>
</evidence>
<organism evidence="4 5">
    <name type="scientific">Aspergillus keveii</name>
    <dbReference type="NCBI Taxonomy" id="714993"/>
    <lineage>
        <taxon>Eukaryota</taxon>
        <taxon>Fungi</taxon>
        <taxon>Dikarya</taxon>
        <taxon>Ascomycota</taxon>
        <taxon>Pezizomycotina</taxon>
        <taxon>Eurotiomycetes</taxon>
        <taxon>Eurotiomycetidae</taxon>
        <taxon>Eurotiales</taxon>
        <taxon>Aspergillaceae</taxon>
        <taxon>Aspergillus</taxon>
        <taxon>Aspergillus subgen. Nidulantes</taxon>
    </lineage>
</organism>
<evidence type="ECO:0000313" key="5">
    <source>
        <dbReference type="Proteomes" id="UP001610563"/>
    </source>
</evidence>
<sequence length="824" mass="92351">MTDRTSIQEASTTTKRLGKFIPGWDPRLVGTQAAKPRRLVADGLVQDLDIAIPVCDGTILRGNIFRAEKLQNDKLPVILNYSVYGKDGAIDICVFPPSAGLDPTRISKYYLFEAADPGWWCERGYAVVSVDVRGSQQSDGDKGYYSKDVGLDGYDVIEWLATQPWSNGKVALYGASGYAMVTWLVAAERPPSLAAIIPIDGMTDIYREMAFKGGIPEKQFNEIYPFFWNFGRNLIDDSLYGREHPFFGEYWQSKIPALEQIECPAYIICSWGDHGIHTRGTLNAWKKISSTEKYLEIHQCQKWEWAVTEESLTRQKAFLDRYLRDDEDTEVRFWPKVRYAMRERYYTGEWRSSTSFPIDNTQYTKYFLTPSNGLSRVAAADPHSLSYHARTGEAAFELPILDTTLEFAGHAKLRLWVEAQGADNLDLFITLRKIDRNGNPVYFPWLTVADTGPIGFGWMRVSRRELDERSSTDHQPVHLHQRDLPLSPGEIVPVDIEIQPTSCRLRSGERLQLFVSGHDYGTFPANIPVARHPDTVNHGSHILHFGGKYDSHLQLPIIPSADRSYANSNKAIKMAVVATRLPGWTDEAFLKEYTRVHAGMTKSIAAEVSVLRNYTQVVALPLPDSRGFSTIATDSKGWDCATILGWSTLRALWGSFKSPDYQASAGNHVFVDESSSVGLLAVPDIDTIFDPISLEQSAGNGAMAVFFLARGSNIENLEGDIRDRANAVQAAATGSSLLRYVINKAVTPQNPKTFFADTPFTTADWTTMIAMEQYWFPNMRSAVEFFGNAKQRQPLEALPSSFDWPRSISIIGAQNTVVKKDIGF</sequence>
<dbReference type="Gene3D" id="1.10.3020.20">
    <property type="match status" value="1"/>
</dbReference>
<dbReference type="InterPro" id="IPR005674">
    <property type="entry name" value="CocE/Ser_esterase"/>
</dbReference>
<dbReference type="InterPro" id="IPR008979">
    <property type="entry name" value="Galactose-bd-like_sf"/>
</dbReference>
<evidence type="ECO:0000313" key="4">
    <source>
        <dbReference type="EMBL" id="KAL2783263.1"/>
    </source>
</evidence>
<dbReference type="EMBL" id="JBFTWV010000252">
    <property type="protein sequence ID" value="KAL2783263.1"/>
    <property type="molecule type" value="Genomic_DNA"/>
</dbReference>
<accession>A0ABR4FJ29</accession>
<comment type="similarity">
    <text evidence="1">Belongs to the tpcK family.</text>
</comment>
<dbReference type="Pfam" id="PF08530">
    <property type="entry name" value="PepX_C"/>
    <property type="match status" value="1"/>
</dbReference>
<keyword evidence="5" id="KW-1185">Reference proteome</keyword>
<dbReference type="InterPro" id="IPR011008">
    <property type="entry name" value="Dimeric_a/b-barrel"/>
</dbReference>
<dbReference type="PANTHER" id="PTHR43056:SF10">
    <property type="entry name" value="COCE_NOND FAMILY, PUTATIVE (AFU_ORTHOLOGUE AFUA_7G00600)-RELATED"/>
    <property type="match status" value="1"/>
</dbReference>
<dbReference type="InterPro" id="IPR000383">
    <property type="entry name" value="Xaa-Pro-like_dom"/>
</dbReference>
<evidence type="ECO:0000259" key="3">
    <source>
        <dbReference type="SMART" id="SM00939"/>
    </source>
</evidence>
<gene>
    <name evidence="4" type="ORF">BJX66DRAFT_318912</name>
</gene>
<dbReference type="InterPro" id="IPR029058">
    <property type="entry name" value="AB_hydrolase_fold"/>
</dbReference>
<dbReference type="SUPFAM" id="SSF54909">
    <property type="entry name" value="Dimeric alpha+beta barrel"/>
    <property type="match status" value="1"/>
</dbReference>
<dbReference type="InterPro" id="IPR050585">
    <property type="entry name" value="Xaa-Pro_dipeptidyl-ppase/CocE"/>
</dbReference>
<dbReference type="Proteomes" id="UP001610563">
    <property type="component" value="Unassembled WGS sequence"/>
</dbReference>
<dbReference type="PANTHER" id="PTHR43056">
    <property type="entry name" value="PEPTIDASE S9 PROLYL OLIGOPEPTIDASE"/>
    <property type="match status" value="1"/>
</dbReference>
<protein>
    <submittedName>
        <fullName evidence="4">Alpha/Beta hydrolase protein</fullName>
    </submittedName>
</protein>
<dbReference type="SUPFAM" id="SSF49785">
    <property type="entry name" value="Galactose-binding domain-like"/>
    <property type="match status" value="1"/>
</dbReference>
<evidence type="ECO:0000256" key="1">
    <source>
        <dbReference type="ARBA" id="ARBA00005986"/>
    </source>
</evidence>
<dbReference type="Pfam" id="PF02129">
    <property type="entry name" value="Peptidase_S15"/>
    <property type="match status" value="1"/>
</dbReference>
<dbReference type="NCBIfam" id="TIGR00976">
    <property type="entry name" value="CocE_NonD"/>
    <property type="match status" value="2"/>
</dbReference>
<comment type="caution">
    <text evidence="4">The sequence shown here is derived from an EMBL/GenBank/DDBJ whole genome shotgun (WGS) entry which is preliminary data.</text>
</comment>
<dbReference type="SMART" id="SM00939">
    <property type="entry name" value="PepX_C"/>
    <property type="match status" value="1"/>
</dbReference>
<dbReference type="Pfam" id="PF07110">
    <property type="entry name" value="EthD"/>
    <property type="match status" value="1"/>
</dbReference>
<dbReference type="SUPFAM" id="SSF53474">
    <property type="entry name" value="alpha/beta-Hydrolases"/>
    <property type="match status" value="1"/>
</dbReference>
<proteinExistence type="inferred from homology"/>
<dbReference type="GO" id="GO:0016787">
    <property type="term" value="F:hydrolase activity"/>
    <property type="evidence" value="ECO:0007669"/>
    <property type="project" value="UniProtKB-KW"/>
</dbReference>
<dbReference type="Gene3D" id="2.60.120.260">
    <property type="entry name" value="Galactose-binding domain-like"/>
    <property type="match status" value="1"/>
</dbReference>
<feature type="domain" description="Xaa-Pro dipeptidyl-peptidase C-terminal" evidence="3">
    <location>
        <begin position="316"/>
        <end position="554"/>
    </location>
</feature>
<reference evidence="4 5" key="1">
    <citation type="submission" date="2024-07" db="EMBL/GenBank/DDBJ databases">
        <title>Section-level genome sequencing and comparative genomics of Aspergillus sections Usti and Cavernicolus.</title>
        <authorList>
            <consortium name="Lawrence Berkeley National Laboratory"/>
            <person name="Nybo J.L."/>
            <person name="Vesth T.C."/>
            <person name="Theobald S."/>
            <person name="Frisvad J.C."/>
            <person name="Larsen T.O."/>
            <person name="Kjaerboelling I."/>
            <person name="Rothschild-Mancinelli K."/>
            <person name="Lyhne E.K."/>
            <person name="Kogle M.E."/>
            <person name="Barry K."/>
            <person name="Clum A."/>
            <person name="Na H."/>
            <person name="Ledsgaard L."/>
            <person name="Lin J."/>
            <person name="Lipzen A."/>
            <person name="Kuo A."/>
            <person name="Riley R."/>
            <person name="Mondo S."/>
            <person name="Labutti K."/>
            <person name="Haridas S."/>
            <person name="Pangalinan J."/>
            <person name="Salamov A.A."/>
            <person name="Simmons B.A."/>
            <person name="Magnuson J.K."/>
            <person name="Chen J."/>
            <person name="Drula E."/>
            <person name="Henrissat B."/>
            <person name="Wiebenga A."/>
            <person name="Lubbers R.J."/>
            <person name="Gomes A.C."/>
            <person name="Makela M.R."/>
            <person name="Stajich J."/>
            <person name="Grigoriev I.V."/>
            <person name="Mortensen U.H."/>
            <person name="De Vries R.P."/>
            <person name="Baker S.E."/>
            <person name="Andersen M.R."/>
        </authorList>
    </citation>
    <scope>NUCLEOTIDE SEQUENCE [LARGE SCALE GENOMIC DNA]</scope>
    <source>
        <strain evidence="4 5">CBS 209.92</strain>
    </source>
</reference>
<dbReference type="InterPro" id="IPR013736">
    <property type="entry name" value="Xaa-Pro_dipept_C"/>
</dbReference>
<name>A0ABR4FJ29_9EURO</name>
<dbReference type="InterPro" id="IPR009799">
    <property type="entry name" value="EthD_dom"/>
</dbReference>
<dbReference type="Gene3D" id="3.40.50.1820">
    <property type="entry name" value="alpha/beta hydrolase"/>
    <property type="match status" value="1"/>
</dbReference>